<dbReference type="Proteomes" id="UP000693672">
    <property type="component" value="Unassembled WGS sequence"/>
</dbReference>
<proteinExistence type="predicted"/>
<dbReference type="AlphaFoldDB" id="A0A916K295"/>
<evidence type="ECO:0000313" key="2">
    <source>
        <dbReference type="Proteomes" id="UP000693672"/>
    </source>
</evidence>
<accession>A0A916K295</accession>
<protein>
    <submittedName>
        <fullName evidence="1">Uncharacterized protein</fullName>
    </submittedName>
</protein>
<dbReference type="EMBL" id="CAJVAS010000012">
    <property type="protein sequence ID" value="CAG7629665.1"/>
    <property type="molecule type" value="Genomic_DNA"/>
</dbReference>
<name>A0A916K295_9BACL</name>
<organism evidence="1 2">
    <name type="scientific">Paenibacillus solanacearum</name>
    <dbReference type="NCBI Taxonomy" id="2048548"/>
    <lineage>
        <taxon>Bacteria</taxon>
        <taxon>Bacillati</taxon>
        <taxon>Bacillota</taxon>
        <taxon>Bacilli</taxon>
        <taxon>Bacillales</taxon>
        <taxon>Paenibacillaceae</taxon>
        <taxon>Paenibacillus</taxon>
    </lineage>
</organism>
<evidence type="ECO:0000313" key="1">
    <source>
        <dbReference type="EMBL" id="CAG7629665.1"/>
    </source>
</evidence>
<reference evidence="1" key="1">
    <citation type="submission" date="2021-06" db="EMBL/GenBank/DDBJ databases">
        <authorList>
            <person name="Criscuolo A."/>
        </authorList>
    </citation>
    <scope>NUCLEOTIDE SEQUENCE</scope>
    <source>
        <strain evidence="1">CIP111600</strain>
    </source>
</reference>
<comment type="caution">
    <text evidence="1">The sequence shown here is derived from an EMBL/GenBank/DDBJ whole genome shotgun (WGS) entry which is preliminary data.</text>
</comment>
<sequence>MPKYEFRENPLNTNHTNPTLSYLRRRVQLRGRSPDLGINAVRHLPGMQHTSGKLTWATPLQWRDRAGFAPDFPIKLPVPARTRNTRAIQYVEYILKYISIYCACQWIVWHIEVMFTNICDRIDSVLRSAIPVRACADGALGDRRVPAARPPESGPPASDAKVRKAVEQCRNVRMRFARVGKTNARLNSLARTG</sequence>
<keyword evidence="2" id="KW-1185">Reference proteome</keyword>
<gene>
    <name evidence="1" type="ORF">PAESOLCIP111_03125</name>
</gene>